<dbReference type="RefSeq" id="WP_143125405.1">
    <property type="nucleotide sequence ID" value="NZ_VJMG01000028.1"/>
</dbReference>
<organism evidence="2 3">
    <name type="scientific">Rhizobium straminoryzae</name>
    <dbReference type="NCBI Taxonomy" id="1387186"/>
    <lineage>
        <taxon>Bacteria</taxon>
        <taxon>Pseudomonadati</taxon>
        <taxon>Pseudomonadota</taxon>
        <taxon>Alphaproteobacteria</taxon>
        <taxon>Hyphomicrobiales</taxon>
        <taxon>Rhizobiaceae</taxon>
        <taxon>Rhizobium/Agrobacterium group</taxon>
        <taxon>Rhizobium</taxon>
    </lineage>
</organism>
<keyword evidence="1" id="KW-0812">Transmembrane</keyword>
<evidence type="ECO:0000313" key="2">
    <source>
        <dbReference type="EMBL" id="TRL38847.1"/>
    </source>
</evidence>
<comment type="caution">
    <text evidence="2">The sequence shown here is derived from an EMBL/GenBank/DDBJ whole genome shotgun (WGS) entry which is preliminary data.</text>
</comment>
<sequence>MGAAAARRTILDDGAMRRLARLARVARLMDTAVRIPGTNIRFGADFVLGLVPVVGDAGGALVGLVILNEARRLGLPARKQMEMLANIGTDAVFGSVPLAGDLFDLYFKSHRRNLQIILDHFDLTAEGVPRR</sequence>
<dbReference type="PANTHER" id="PTHR35519">
    <property type="entry name" value="MEMBRANE PROTEINS"/>
    <property type="match status" value="1"/>
</dbReference>
<name>A0A549TAF3_9HYPH</name>
<proteinExistence type="predicted"/>
<dbReference type="InterPro" id="IPR025187">
    <property type="entry name" value="DUF4112"/>
</dbReference>
<keyword evidence="1" id="KW-0472">Membrane</keyword>
<keyword evidence="1" id="KW-1133">Transmembrane helix</keyword>
<gene>
    <name evidence="2" type="ORF">FNA46_11805</name>
</gene>
<dbReference type="Proteomes" id="UP000316801">
    <property type="component" value="Unassembled WGS sequence"/>
</dbReference>
<protein>
    <submittedName>
        <fullName evidence="2">DUF4112 domain-containing protein</fullName>
    </submittedName>
</protein>
<accession>A0A549TAF3</accession>
<dbReference type="Pfam" id="PF13430">
    <property type="entry name" value="DUF4112"/>
    <property type="match status" value="1"/>
</dbReference>
<reference evidence="2 3" key="1">
    <citation type="submission" date="2019-07" db="EMBL/GenBank/DDBJ databases">
        <title>Ln-dependent methylotrophs.</title>
        <authorList>
            <person name="Tani A."/>
        </authorList>
    </citation>
    <scope>NUCLEOTIDE SEQUENCE [LARGE SCALE GENOMIC DNA]</scope>
    <source>
        <strain evidence="2 3">SM12</strain>
    </source>
</reference>
<dbReference type="EMBL" id="VJMG01000028">
    <property type="protein sequence ID" value="TRL38847.1"/>
    <property type="molecule type" value="Genomic_DNA"/>
</dbReference>
<dbReference type="AlphaFoldDB" id="A0A549TAF3"/>
<keyword evidence="3" id="KW-1185">Reference proteome</keyword>
<feature type="transmembrane region" description="Helical" evidence="1">
    <location>
        <begin position="46"/>
        <end position="67"/>
    </location>
</feature>
<dbReference type="PANTHER" id="PTHR35519:SF2">
    <property type="entry name" value="PH DOMAIN PROTEIN"/>
    <property type="match status" value="1"/>
</dbReference>
<evidence type="ECO:0000313" key="3">
    <source>
        <dbReference type="Proteomes" id="UP000316801"/>
    </source>
</evidence>
<evidence type="ECO:0000256" key="1">
    <source>
        <dbReference type="SAM" id="Phobius"/>
    </source>
</evidence>